<dbReference type="Proteomes" id="UP000297910">
    <property type="component" value="Unassembled WGS sequence"/>
</dbReference>
<feature type="region of interest" description="Disordered" evidence="1">
    <location>
        <begin position="1"/>
        <end position="87"/>
    </location>
</feature>
<organism evidence="2 3">
    <name type="scientific">Botrytis paeoniae</name>
    <dbReference type="NCBI Taxonomy" id="278948"/>
    <lineage>
        <taxon>Eukaryota</taxon>
        <taxon>Fungi</taxon>
        <taxon>Dikarya</taxon>
        <taxon>Ascomycota</taxon>
        <taxon>Pezizomycotina</taxon>
        <taxon>Leotiomycetes</taxon>
        <taxon>Helotiales</taxon>
        <taxon>Sclerotiniaceae</taxon>
        <taxon>Botrytis</taxon>
    </lineage>
</organism>
<reference evidence="2 3" key="1">
    <citation type="submission" date="2017-12" db="EMBL/GenBank/DDBJ databases">
        <title>Comparative genomics of Botrytis spp.</title>
        <authorList>
            <person name="Valero-Jimenez C.A."/>
            <person name="Tapia P."/>
            <person name="Veloso J."/>
            <person name="Silva-Moreno E."/>
            <person name="Staats M."/>
            <person name="Valdes J.H."/>
            <person name="Van Kan J.A.L."/>
        </authorList>
    </citation>
    <scope>NUCLEOTIDE SEQUENCE [LARGE SCALE GENOMIC DNA]</scope>
    <source>
        <strain evidence="2 3">Bp0003</strain>
    </source>
</reference>
<feature type="compositionally biased region" description="Acidic residues" evidence="1">
    <location>
        <begin position="36"/>
        <end position="46"/>
    </location>
</feature>
<feature type="region of interest" description="Disordered" evidence="1">
    <location>
        <begin position="198"/>
        <end position="254"/>
    </location>
</feature>
<proteinExistence type="predicted"/>
<dbReference type="EMBL" id="PQXI01000112">
    <property type="protein sequence ID" value="TGO24085.1"/>
    <property type="molecule type" value="Genomic_DNA"/>
</dbReference>
<evidence type="ECO:0000313" key="2">
    <source>
        <dbReference type="EMBL" id="TGO24085.1"/>
    </source>
</evidence>
<name>A0A4Z1FHY6_9HELO</name>
<sequence>MKIQILQHAMRSHGRYESEVDFSDDGKSSVTSYTDSDLDSEGESDSSCEREYQNSRTPPRGRSPSRRPSYLPGDYSDNSDEEAPDQVIRHSSGSSCICCESRSIPSDSVQYGSSVRNSVPILMGSFPSLHSDTAYYFANSEGSNHFNNNNTMIRAPQSRLDDESVGETCVMRRPIMREYRGSNPILRGLDRPYHMDKELSERSHCERRRDRYREETERDDYERRRERPRYRRNSSSDSRWDFRNQNYSEESRSSGEIFSRFASALVASVSGG</sequence>
<feature type="compositionally biased region" description="Low complexity" evidence="1">
    <location>
        <begin position="55"/>
        <end position="69"/>
    </location>
</feature>
<gene>
    <name evidence="2" type="ORF">BPAE_0112g00030</name>
</gene>
<accession>A0A4Z1FHY6</accession>
<evidence type="ECO:0000313" key="3">
    <source>
        <dbReference type="Proteomes" id="UP000297910"/>
    </source>
</evidence>
<evidence type="ECO:0000256" key="1">
    <source>
        <dbReference type="SAM" id="MobiDB-lite"/>
    </source>
</evidence>
<feature type="compositionally biased region" description="Basic and acidic residues" evidence="1">
    <location>
        <begin position="198"/>
        <end position="225"/>
    </location>
</feature>
<protein>
    <submittedName>
        <fullName evidence="2">Uncharacterized protein</fullName>
    </submittedName>
</protein>
<keyword evidence="3" id="KW-1185">Reference proteome</keyword>
<comment type="caution">
    <text evidence="2">The sequence shown here is derived from an EMBL/GenBank/DDBJ whole genome shotgun (WGS) entry which is preliminary data.</text>
</comment>
<feature type="compositionally biased region" description="Polar residues" evidence="1">
    <location>
        <begin position="233"/>
        <end position="248"/>
    </location>
</feature>
<dbReference type="AlphaFoldDB" id="A0A4Z1FHY6"/>